<accession>A0ABT0M980</accession>
<dbReference type="EMBL" id="JAMAST010000003">
    <property type="protein sequence ID" value="MCL1631427.1"/>
    <property type="molecule type" value="Genomic_DNA"/>
</dbReference>
<dbReference type="InterPro" id="IPR005122">
    <property type="entry name" value="Uracil-DNA_glycosylase-like"/>
</dbReference>
<dbReference type="Gene3D" id="3.40.470.10">
    <property type="entry name" value="Uracil-DNA glycosylase-like domain"/>
    <property type="match status" value="1"/>
</dbReference>
<dbReference type="Proteomes" id="UP001203004">
    <property type="component" value="Unassembled WGS sequence"/>
</dbReference>
<keyword evidence="2" id="KW-0326">Glycosidase</keyword>
<evidence type="ECO:0000313" key="3">
    <source>
        <dbReference type="Proteomes" id="UP001203004"/>
    </source>
</evidence>
<evidence type="ECO:0000259" key="1">
    <source>
        <dbReference type="SMART" id="SM00986"/>
    </source>
</evidence>
<dbReference type="NCBIfam" id="TIGR04274">
    <property type="entry name" value="hypoxanDNAglyco"/>
    <property type="match status" value="1"/>
</dbReference>
<dbReference type="SUPFAM" id="SSF52141">
    <property type="entry name" value="Uracil-DNA glycosylase-like"/>
    <property type="match status" value="1"/>
</dbReference>
<keyword evidence="3" id="KW-1185">Reference proteome</keyword>
<evidence type="ECO:0000313" key="2">
    <source>
        <dbReference type="EMBL" id="MCL1631427.1"/>
    </source>
</evidence>
<proteinExistence type="predicted"/>
<sequence>MTEFIFSMPKVIGSNARVLILGSMPGQESLAKQQYYANPRNQFWRIIYALFDQPTDPAYDQKIEFLKKHRIALWDSVHCCTRKGSLDSAIRDERANDIPGLLAAYPSIRAIAFNGSKAFAVFQRYFKSSVPPNVALIKMPSTSPTPSRYPKTQAEKIQEWSQMKRYL</sequence>
<dbReference type="RefSeq" id="WP_249099326.1">
    <property type="nucleotide sequence ID" value="NZ_JAMAST010000003.1"/>
</dbReference>
<feature type="domain" description="Uracil-DNA glycosylase-like" evidence="1">
    <location>
        <begin position="9"/>
        <end position="164"/>
    </location>
</feature>
<gene>
    <name evidence="2" type="ORF">M3N64_05605</name>
</gene>
<dbReference type="InterPro" id="IPR026353">
    <property type="entry name" value="Hypoxan-DNA_Glyclase"/>
</dbReference>
<dbReference type="SMART" id="SM00987">
    <property type="entry name" value="UreE_C"/>
    <property type="match status" value="1"/>
</dbReference>
<dbReference type="SMART" id="SM00986">
    <property type="entry name" value="UDG"/>
    <property type="match status" value="1"/>
</dbReference>
<organism evidence="2 3">
    <name type="scientific">Sporolactobacillus mangiferae</name>
    <dbReference type="NCBI Taxonomy" id="2940498"/>
    <lineage>
        <taxon>Bacteria</taxon>
        <taxon>Bacillati</taxon>
        <taxon>Bacillota</taxon>
        <taxon>Bacilli</taxon>
        <taxon>Bacillales</taxon>
        <taxon>Sporolactobacillaceae</taxon>
        <taxon>Sporolactobacillus</taxon>
    </lineage>
</organism>
<dbReference type="Pfam" id="PF03167">
    <property type="entry name" value="UDG"/>
    <property type="match status" value="1"/>
</dbReference>
<keyword evidence="2" id="KW-0378">Hydrolase</keyword>
<protein>
    <submittedName>
        <fullName evidence="2">DNA-deoxyinosine glycosylase</fullName>
        <ecNumber evidence="2">3.2.2.15</ecNumber>
    </submittedName>
</protein>
<reference evidence="2 3" key="1">
    <citation type="submission" date="2022-05" db="EMBL/GenBank/DDBJ databases">
        <title>Sporolactobacillus sp nov CPB3-1, isolated from tree bark (Mangifera indica L.).</title>
        <authorList>
            <person name="Phuengjayaem S."/>
            <person name="Tanasupawat S."/>
        </authorList>
    </citation>
    <scope>NUCLEOTIDE SEQUENCE [LARGE SCALE GENOMIC DNA]</scope>
    <source>
        <strain evidence="2 3">CPB3-1</strain>
    </source>
</reference>
<dbReference type="EC" id="3.2.2.15" evidence="2"/>
<dbReference type="GO" id="GO:0033958">
    <property type="term" value="F:DNA-deoxyinosine glycosylase activity"/>
    <property type="evidence" value="ECO:0007669"/>
    <property type="project" value="UniProtKB-EC"/>
</dbReference>
<dbReference type="InterPro" id="IPR036895">
    <property type="entry name" value="Uracil-DNA_glycosylase-like_sf"/>
</dbReference>
<comment type="caution">
    <text evidence="2">The sequence shown here is derived from an EMBL/GenBank/DDBJ whole genome shotgun (WGS) entry which is preliminary data.</text>
</comment>
<name>A0ABT0M980_9BACL</name>
<dbReference type="CDD" id="cd10032">
    <property type="entry name" value="UDG-F6_HDG"/>
    <property type="match status" value="1"/>
</dbReference>